<sequence>MDSVFSRFESYSFESDPRFMDGMKTLKKTIDNNGEEKQLLDLKLFFYNRFVEPIDQSSYRQWNSAPHPPSPITPEHKDQISLQSEDQTRGACAASQLSFAEVMRLVQEGKEVPGVTKLDVHASNQSPTPSQMERRRKPWETALS</sequence>
<feature type="domain" description="Peroxisomal membrane protein PEX14-like KPWE" evidence="2">
    <location>
        <begin position="96"/>
        <end position="141"/>
    </location>
</feature>
<feature type="domain" description="PEX14-like helix-turn-helix" evidence="3">
    <location>
        <begin position="2"/>
        <end position="65"/>
    </location>
</feature>
<evidence type="ECO:0000259" key="3">
    <source>
        <dbReference type="Pfam" id="PF25871"/>
    </source>
</evidence>
<evidence type="ECO:0000313" key="5">
    <source>
        <dbReference type="Proteomes" id="UP000283210"/>
    </source>
</evidence>
<dbReference type="AlphaFoldDB" id="A0A3S2N0Q7"/>
<dbReference type="Pfam" id="PF17733">
    <property type="entry name" value="KPWE_dom"/>
    <property type="match status" value="1"/>
</dbReference>
<accession>A0A3S2N0Q7</accession>
<organism evidence="4 5">
    <name type="scientific">Oryzias javanicus</name>
    <name type="common">Javanese ricefish</name>
    <name type="synonym">Aplocheilus javanicus</name>
    <dbReference type="NCBI Taxonomy" id="123683"/>
    <lineage>
        <taxon>Eukaryota</taxon>
        <taxon>Metazoa</taxon>
        <taxon>Chordata</taxon>
        <taxon>Craniata</taxon>
        <taxon>Vertebrata</taxon>
        <taxon>Euteleostomi</taxon>
        <taxon>Actinopterygii</taxon>
        <taxon>Neopterygii</taxon>
        <taxon>Teleostei</taxon>
        <taxon>Neoteleostei</taxon>
        <taxon>Acanthomorphata</taxon>
        <taxon>Ovalentaria</taxon>
        <taxon>Atherinomorphae</taxon>
        <taxon>Beloniformes</taxon>
        <taxon>Adrianichthyidae</taxon>
        <taxon>Oryziinae</taxon>
        <taxon>Oryzias</taxon>
    </lineage>
</organism>
<gene>
    <name evidence="4" type="ORF">OJAV_G00069170</name>
</gene>
<evidence type="ECO:0000259" key="2">
    <source>
        <dbReference type="Pfam" id="PF17733"/>
    </source>
</evidence>
<dbReference type="Pfam" id="PF25871">
    <property type="entry name" value="HTH_76"/>
    <property type="match status" value="1"/>
</dbReference>
<name>A0A3S2N0Q7_ORYJA</name>
<feature type="region of interest" description="Disordered" evidence="1">
    <location>
        <begin position="59"/>
        <end position="89"/>
    </location>
</feature>
<keyword evidence="5" id="KW-1185">Reference proteome</keyword>
<feature type="compositionally biased region" description="Polar residues" evidence="1">
    <location>
        <begin position="122"/>
        <end position="131"/>
    </location>
</feature>
<proteinExistence type="predicted"/>
<evidence type="ECO:0000313" key="4">
    <source>
        <dbReference type="EMBL" id="RVE70870.1"/>
    </source>
</evidence>
<dbReference type="InterPro" id="IPR040554">
    <property type="entry name" value="KPWE_PEX14_dom"/>
</dbReference>
<dbReference type="Proteomes" id="UP000283210">
    <property type="component" value="Chromosome 7"/>
</dbReference>
<dbReference type="PANTHER" id="PTHR36855">
    <property type="entry name" value="CHROMOSOME 10, WHOLE GENOME SHOTGUN SEQUENCE"/>
    <property type="match status" value="1"/>
</dbReference>
<reference evidence="4 5" key="2">
    <citation type="submission" date="2019-01" db="EMBL/GenBank/DDBJ databases">
        <title>A chromosome length genome reference of the Java medaka (oryzias javanicus).</title>
        <authorList>
            <person name="Herpin A."/>
            <person name="Takehana Y."/>
            <person name="Naruse K."/>
            <person name="Ansai S."/>
            <person name="Kawaguchi M."/>
        </authorList>
    </citation>
    <scope>NUCLEOTIDE SEQUENCE [LARGE SCALE GENOMIC DNA]</scope>
    <source>
        <strain evidence="4">RS831</strain>
        <tissue evidence="4">Whole body</tissue>
    </source>
</reference>
<feature type="region of interest" description="Disordered" evidence="1">
    <location>
        <begin position="113"/>
        <end position="144"/>
    </location>
</feature>
<protein>
    <submittedName>
        <fullName evidence="4">Uncharacterized protein</fullName>
    </submittedName>
</protein>
<dbReference type="PANTHER" id="PTHR36855:SF1">
    <property type="entry name" value="PEROXISOME MEMBRANE ANCHOR PROTEIN PEX14P N-TERMINAL DOMAIN-CONTAINING PROTEIN"/>
    <property type="match status" value="1"/>
</dbReference>
<dbReference type="EMBL" id="CM012443">
    <property type="protein sequence ID" value="RVE70870.1"/>
    <property type="molecule type" value="Genomic_DNA"/>
</dbReference>
<evidence type="ECO:0000256" key="1">
    <source>
        <dbReference type="SAM" id="MobiDB-lite"/>
    </source>
</evidence>
<dbReference type="InterPro" id="IPR058841">
    <property type="entry name" value="HTH_76"/>
</dbReference>
<dbReference type="OrthoDB" id="9936937at2759"/>
<reference evidence="4 5" key="1">
    <citation type="submission" date="2018-11" db="EMBL/GenBank/DDBJ databases">
        <authorList>
            <person name="Lopez-Roques C."/>
            <person name="Donnadieu C."/>
            <person name="Bouchez O."/>
            <person name="Klopp C."/>
            <person name="Cabau C."/>
            <person name="Zahm M."/>
        </authorList>
    </citation>
    <scope>NUCLEOTIDE SEQUENCE [LARGE SCALE GENOMIC DNA]</scope>
    <source>
        <strain evidence="4">RS831</strain>
        <tissue evidence="4">Whole body</tissue>
    </source>
</reference>